<dbReference type="OrthoDB" id="455474at2"/>
<keyword evidence="1" id="KW-0808">Transferase</keyword>
<dbReference type="RefSeq" id="WP_010920748.1">
    <property type="nucleotide sequence ID" value="NC_011916.1"/>
</dbReference>
<reference evidence="1 2" key="1">
    <citation type="journal article" date="2010" name="J. Bacteriol.">
        <title>The genetic basis of laboratory adaptation in Caulobacter crescentus.</title>
        <authorList>
            <person name="Marks M.E."/>
            <person name="Castro-Rojas C.M."/>
            <person name="Teiling C."/>
            <person name="Du L."/>
            <person name="Kapatral V."/>
            <person name="Walunas T.L."/>
            <person name="Crosson S."/>
        </authorList>
    </citation>
    <scope>NUCLEOTIDE SEQUENCE [LARGE SCALE GENOMIC DNA]</scope>
    <source>
        <strain evidence="2">NA1000 / CB15N</strain>
    </source>
</reference>
<name>A0A0H3CC04_CAUVN</name>
<dbReference type="KEGG" id="ccs:CCNA_03004"/>
<evidence type="ECO:0000313" key="2">
    <source>
        <dbReference type="Proteomes" id="UP000001364"/>
    </source>
</evidence>
<accession>A0A0H3CC04</accession>
<organism evidence="1 2">
    <name type="scientific">Caulobacter vibrioides (strain NA1000 / CB15N)</name>
    <name type="common">Caulobacter crescentus</name>
    <dbReference type="NCBI Taxonomy" id="565050"/>
    <lineage>
        <taxon>Bacteria</taxon>
        <taxon>Pseudomonadati</taxon>
        <taxon>Pseudomonadota</taxon>
        <taxon>Alphaproteobacteria</taxon>
        <taxon>Caulobacterales</taxon>
        <taxon>Caulobacteraceae</taxon>
        <taxon>Caulobacter</taxon>
    </lineage>
</organism>
<keyword evidence="1" id="KW-0418">Kinase</keyword>
<dbReference type="HOGENOM" id="CLU_056986_2_1_5"/>
<keyword evidence="2" id="KW-1185">Reference proteome</keyword>
<dbReference type="AlphaFoldDB" id="A0A0H3CC04"/>
<dbReference type="PANTHER" id="PTHR10285">
    <property type="entry name" value="URIDINE KINASE"/>
    <property type="match status" value="1"/>
</dbReference>
<proteinExistence type="predicted"/>
<dbReference type="GeneID" id="7333293"/>
<protein>
    <submittedName>
        <fullName evidence="1">Nucleoside/nucleotide kinase</fullName>
    </submittedName>
</protein>
<dbReference type="SMR" id="A0A0H3CC04"/>
<dbReference type="PATRIC" id="fig|565050.3.peg.2932"/>
<dbReference type="InterPro" id="IPR027417">
    <property type="entry name" value="P-loop_NTPase"/>
</dbReference>
<dbReference type="Proteomes" id="UP000001364">
    <property type="component" value="Chromosome"/>
</dbReference>
<dbReference type="SUPFAM" id="SSF52540">
    <property type="entry name" value="P-loop containing nucleoside triphosphate hydrolases"/>
    <property type="match status" value="1"/>
</dbReference>
<dbReference type="Gene3D" id="3.40.50.300">
    <property type="entry name" value="P-loop containing nucleotide triphosphate hydrolases"/>
    <property type="match status" value="1"/>
</dbReference>
<gene>
    <name evidence="1" type="ordered locus">CCNA_03004</name>
</gene>
<dbReference type="GO" id="GO:0016301">
    <property type="term" value="F:kinase activity"/>
    <property type="evidence" value="ECO:0007669"/>
    <property type="project" value="UniProtKB-KW"/>
</dbReference>
<evidence type="ECO:0000313" key="1">
    <source>
        <dbReference type="EMBL" id="ACL96469.1"/>
    </source>
</evidence>
<dbReference type="EMBL" id="CP001340">
    <property type="protein sequence ID" value="ACL96469.1"/>
    <property type="molecule type" value="Genomic_DNA"/>
</dbReference>
<dbReference type="RefSeq" id="YP_002518377.1">
    <property type="nucleotide sequence ID" value="NC_011916.1"/>
</dbReference>
<sequence length="300" mass="32547">MAPPPADTAAALARFIDQERLPPAFAALAQRLHLPLAARIAEWAQERDEPLVVGVCGPQGSGKSTLAALLVRLLAARGLRTATLSLDDLYLPRAARERLAREVHPLLRTRGVPGTHDPTLGLAVLDALARPGPTPLPRFDKAADDRAPQTEWPLFEGPADVVLLEGWCVGARPQSPEALAAPVNALEAAEDPDGAWRAYANDALAGPYRALFDRIDRLVLLTAPDFATVRAWRGEQELKLRARLAAEGRDAARSMDDAALDRFLAHYQRVTEWIAQDLPAIADIAVTLDARRWPAKTHGL</sequence>